<protein>
    <submittedName>
        <fullName evidence="10">Undecaprenyl-phosphate glucose phosphotransferase</fullName>
    </submittedName>
</protein>
<evidence type="ECO:0000256" key="1">
    <source>
        <dbReference type="ARBA" id="ARBA00004141"/>
    </source>
</evidence>
<dbReference type="NCBIfam" id="TIGR03025">
    <property type="entry name" value="EPS_sugtrans"/>
    <property type="match status" value="1"/>
</dbReference>
<dbReference type="PANTHER" id="PTHR30576">
    <property type="entry name" value="COLANIC BIOSYNTHESIS UDP-GLUCOSE LIPID CARRIER TRANSFERASE"/>
    <property type="match status" value="1"/>
</dbReference>
<dbReference type="Pfam" id="PF13727">
    <property type="entry name" value="CoA_binding_3"/>
    <property type="match status" value="1"/>
</dbReference>
<dbReference type="Gene3D" id="3.40.50.720">
    <property type="entry name" value="NAD(P)-binding Rossmann-like Domain"/>
    <property type="match status" value="1"/>
</dbReference>
<dbReference type="PANTHER" id="PTHR30576:SF0">
    <property type="entry name" value="UNDECAPRENYL-PHOSPHATE N-ACETYLGALACTOSAMINYL 1-PHOSPHATE TRANSFERASE-RELATED"/>
    <property type="match status" value="1"/>
</dbReference>
<evidence type="ECO:0000256" key="3">
    <source>
        <dbReference type="ARBA" id="ARBA00022679"/>
    </source>
</evidence>
<dbReference type="InterPro" id="IPR003362">
    <property type="entry name" value="Bact_transf"/>
</dbReference>
<keyword evidence="5 8" id="KW-1133">Transmembrane helix</keyword>
<evidence type="ECO:0000256" key="5">
    <source>
        <dbReference type="ARBA" id="ARBA00022989"/>
    </source>
</evidence>
<evidence type="ECO:0000256" key="7">
    <source>
        <dbReference type="ARBA" id="ARBA00023169"/>
    </source>
</evidence>
<feature type="domain" description="Bacterial sugar transferase" evidence="9">
    <location>
        <begin position="330"/>
        <end position="518"/>
    </location>
</feature>
<dbReference type="RefSeq" id="WP_170132197.1">
    <property type="nucleotide sequence ID" value="NZ_QGTR01000001.1"/>
</dbReference>
<proteinExistence type="inferred from homology"/>
<evidence type="ECO:0000313" key="11">
    <source>
        <dbReference type="Proteomes" id="UP000246352"/>
    </source>
</evidence>
<evidence type="ECO:0000256" key="2">
    <source>
        <dbReference type="ARBA" id="ARBA00006464"/>
    </source>
</evidence>
<evidence type="ECO:0000313" key="10">
    <source>
        <dbReference type="EMBL" id="PWW03451.1"/>
    </source>
</evidence>
<dbReference type="InterPro" id="IPR036291">
    <property type="entry name" value="NAD(P)-bd_dom_sf"/>
</dbReference>
<evidence type="ECO:0000256" key="4">
    <source>
        <dbReference type="ARBA" id="ARBA00022692"/>
    </source>
</evidence>
<dbReference type="GO" id="GO:0016780">
    <property type="term" value="F:phosphotransferase activity, for other substituted phosphate groups"/>
    <property type="evidence" value="ECO:0007669"/>
    <property type="project" value="TreeGrafter"/>
</dbReference>
<evidence type="ECO:0000256" key="8">
    <source>
        <dbReference type="SAM" id="Phobius"/>
    </source>
</evidence>
<keyword evidence="4 8" id="KW-0812">Transmembrane</keyword>
<comment type="subcellular location">
    <subcellularLocation>
        <location evidence="1">Membrane</location>
        <topology evidence="1">Multi-pass membrane protein</topology>
    </subcellularLocation>
</comment>
<dbReference type="Proteomes" id="UP000246352">
    <property type="component" value="Unassembled WGS sequence"/>
</dbReference>
<dbReference type="EMBL" id="QGTR01000001">
    <property type="protein sequence ID" value="PWW03451.1"/>
    <property type="molecule type" value="Genomic_DNA"/>
</dbReference>
<keyword evidence="7" id="KW-0270">Exopolysaccharide synthesis</keyword>
<feature type="transmembrane region" description="Helical" evidence="8">
    <location>
        <begin position="69"/>
        <end position="89"/>
    </location>
</feature>
<feature type="transmembrane region" description="Helical" evidence="8">
    <location>
        <begin position="335"/>
        <end position="356"/>
    </location>
</feature>
<dbReference type="InterPro" id="IPR017475">
    <property type="entry name" value="EPS_sugar_tfrase"/>
</dbReference>
<comment type="caution">
    <text evidence="10">The sequence shown here is derived from an EMBL/GenBank/DDBJ whole genome shotgun (WGS) entry which is preliminary data.</text>
</comment>
<keyword evidence="11" id="KW-1185">Reference proteome</keyword>
<accession>A0A317PPK8</accession>
<reference evidence="10 11" key="1">
    <citation type="submission" date="2018-05" db="EMBL/GenBank/DDBJ databases">
        <title>Genomic Encyclopedia of Type Strains, Phase IV (KMG-IV): sequencing the most valuable type-strain genomes for metagenomic binning, comparative biology and taxonomic classification.</title>
        <authorList>
            <person name="Goeker M."/>
        </authorList>
    </citation>
    <scope>NUCLEOTIDE SEQUENCE [LARGE SCALE GENOMIC DNA]</scope>
    <source>
        <strain evidence="10 11">DSM 16791</strain>
    </source>
</reference>
<dbReference type="Pfam" id="PF02397">
    <property type="entry name" value="Bac_transf"/>
    <property type="match status" value="1"/>
</dbReference>
<dbReference type="InterPro" id="IPR017473">
    <property type="entry name" value="Undecaprenyl-P_gluc_Ptfrase"/>
</dbReference>
<dbReference type="GO" id="GO:0016020">
    <property type="term" value="C:membrane"/>
    <property type="evidence" value="ECO:0007669"/>
    <property type="project" value="UniProtKB-SubCell"/>
</dbReference>
<dbReference type="GO" id="GO:0000271">
    <property type="term" value="P:polysaccharide biosynthetic process"/>
    <property type="evidence" value="ECO:0007669"/>
    <property type="project" value="UniProtKB-KW"/>
</dbReference>
<gene>
    <name evidence="10" type="ORF">DFR52_101132</name>
</gene>
<name>A0A317PPK8_9HYPH</name>
<dbReference type="NCBIfam" id="TIGR03023">
    <property type="entry name" value="WcaJ_sugtrans"/>
    <property type="match status" value="1"/>
</dbReference>
<feature type="transmembrane region" description="Helical" evidence="8">
    <location>
        <begin position="162"/>
        <end position="185"/>
    </location>
</feature>
<organism evidence="10 11">
    <name type="scientific">Hoeflea marina</name>
    <dbReference type="NCBI Taxonomy" id="274592"/>
    <lineage>
        <taxon>Bacteria</taxon>
        <taxon>Pseudomonadati</taxon>
        <taxon>Pseudomonadota</taxon>
        <taxon>Alphaproteobacteria</taxon>
        <taxon>Hyphomicrobiales</taxon>
        <taxon>Rhizobiaceae</taxon>
        <taxon>Hoeflea</taxon>
    </lineage>
</organism>
<keyword evidence="3 10" id="KW-0808">Transferase</keyword>
<comment type="similarity">
    <text evidence="2">Belongs to the bacterial sugar transferase family.</text>
</comment>
<dbReference type="SUPFAM" id="SSF51735">
    <property type="entry name" value="NAD(P)-binding Rossmann-fold domains"/>
    <property type="match status" value="1"/>
</dbReference>
<sequence length="524" mass="59073">MNKHDRTDRFDPEVLRKAMSSITVTPRSDGSPVRKPGEMTEINRVARQTANRLSQESYSPTMIIGLLRLIEFVGLMIVGVVLYMLYVGFRTDMALVHYGPAILLGATTAVLLMQIADGYQVPALRNALGTLPKILTAWTAAFALMAVAGFFLQYGIQFSRVWFAAWYAAGIAFLVLNRNFIAFAIRRWARNGIMERRAVIVGGGEPAKALIRSIEQQSDNDIRICGIFDDRDERRSPPMVAGYPKLGNVDDLVTFARLARIDMLIIALPLNAENRVLELLKKLWILPLDIRLAAHANKLRFRPRSYSYVGSVPMLDIFDRPITDWDSVAKRGFDILFSLLAVAVLWPVMIATAIAIKLDSKGPVIFKQKRHGFNNEVVEVFKFRSMYTEASDPAAKKVVTKGDPRVTKVGRFIRKTSIDELPQFFNVLRGDLSLVGPRPHAVVAITQDKLFAEVVDGYFARHRVKPGVTGWAQINGWRGEIDNDDKIKQRTACDLYYIENWSLLFDLKILLLTPIRLLNTENAY</sequence>
<evidence type="ECO:0000256" key="6">
    <source>
        <dbReference type="ARBA" id="ARBA00023136"/>
    </source>
</evidence>
<evidence type="ECO:0000259" key="9">
    <source>
        <dbReference type="Pfam" id="PF02397"/>
    </source>
</evidence>
<feature type="transmembrane region" description="Helical" evidence="8">
    <location>
        <begin position="134"/>
        <end position="156"/>
    </location>
</feature>
<dbReference type="AlphaFoldDB" id="A0A317PPK8"/>
<keyword evidence="6 8" id="KW-0472">Membrane</keyword>
<feature type="transmembrane region" description="Helical" evidence="8">
    <location>
        <begin position="95"/>
        <end position="113"/>
    </location>
</feature>